<proteinExistence type="predicted"/>
<keyword evidence="3 6" id="KW-1133">Transmembrane helix</keyword>
<evidence type="ECO:0000313" key="8">
    <source>
        <dbReference type="EMBL" id="KAG2178992.1"/>
    </source>
</evidence>
<dbReference type="AlphaFoldDB" id="A0A8H7PRK6"/>
<evidence type="ECO:0000256" key="4">
    <source>
        <dbReference type="ARBA" id="ARBA00023136"/>
    </source>
</evidence>
<feature type="compositionally biased region" description="Basic and acidic residues" evidence="5">
    <location>
        <begin position="398"/>
        <end position="408"/>
    </location>
</feature>
<dbReference type="PROSITE" id="PS50188">
    <property type="entry name" value="B302_SPRY"/>
    <property type="match status" value="1"/>
</dbReference>
<evidence type="ECO:0000256" key="3">
    <source>
        <dbReference type="ARBA" id="ARBA00022989"/>
    </source>
</evidence>
<dbReference type="PANTHER" id="PTHR12864">
    <property type="entry name" value="RAN BINDING PROTEIN 9-RELATED"/>
    <property type="match status" value="1"/>
</dbReference>
<dbReference type="InterPro" id="IPR043136">
    <property type="entry name" value="B30.2/SPRY_sf"/>
</dbReference>
<feature type="compositionally biased region" description="Acidic residues" evidence="5">
    <location>
        <begin position="409"/>
        <end position="423"/>
    </location>
</feature>
<reference evidence="8" key="1">
    <citation type="submission" date="2020-12" db="EMBL/GenBank/DDBJ databases">
        <title>Metabolic potential, ecology and presence of endohyphal bacteria is reflected in genomic diversity of Mucoromycotina.</title>
        <authorList>
            <person name="Muszewska A."/>
            <person name="Okrasinska A."/>
            <person name="Steczkiewicz K."/>
            <person name="Drgas O."/>
            <person name="Orlowska M."/>
            <person name="Perlinska-Lenart U."/>
            <person name="Aleksandrzak-Piekarczyk T."/>
            <person name="Szatraj K."/>
            <person name="Zielenkiewicz U."/>
            <person name="Pilsyk S."/>
            <person name="Malc E."/>
            <person name="Mieczkowski P."/>
            <person name="Kruszewska J.S."/>
            <person name="Biernat P."/>
            <person name="Pawlowska J."/>
        </authorList>
    </citation>
    <scope>NUCLEOTIDE SEQUENCE</scope>
    <source>
        <strain evidence="8">WA0000067209</strain>
    </source>
</reference>
<evidence type="ECO:0000259" key="7">
    <source>
        <dbReference type="PROSITE" id="PS50188"/>
    </source>
</evidence>
<protein>
    <recommendedName>
        <fullName evidence="7">B30.2/SPRY domain-containing protein</fullName>
    </recommendedName>
</protein>
<dbReference type="CDD" id="cd12910">
    <property type="entry name" value="SPRY_SSH4_like"/>
    <property type="match status" value="1"/>
</dbReference>
<dbReference type="InterPro" id="IPR003877">
    <property type="entry name" value="SPRY_dom"/>
</dbReference>
<name>A0A8H7PRK6_MORIS</name>
<dbReference type="InterPro" id="IPR035780">
    <property type="entry name" value="SPRY_Ssh4-like"/>
</dbReference>
<feature type="compositionally biased region" description="Polar residues" evidence="5">
    <location>
        <begin position="383"/>
        <end position="394"/>
    </location>
</feature>
<dbReference type="OrthoDB" id="258495at2759"/>
<feature type="region of interest" description="Disordered" evidence="5">
    <location>
        <begin position="374"/>
        <end position="431"/>
    </location>
</feature>
<dbReference type="SUPFAM" id="SSF49899">
    <property type="entry name" value="Concanavalin A-like lectins/glucanases"/>
    <property type="match status" value="1"/>
</dbReference>
<keyword evidence="2 6" id="KW-0812">Transmembrane</keyword>
<dbReference type="InterPro" id="IPR013320">
    <property type="entry name" value="ConA-like_dom_sf"/>
</dbReference>
<comment type="caution">
    <text evidence="8">The sequence shown here is derived from an EMBL/GenBank/DDBJ whole genome shotgun (WGS) entry which is preliminary data.</text>
</comment>
<evidence type="ECO:0000256" key="1">
    <source>
        <dbReference type="ARBA" id="ARBA00004167"/>
    </source>
</evidence>
<keyword evidence="9" id="KW-1185">Reference proteome</keyword>
<organism evidence="8 9">
    <name type="scientific">Mortierella isabellina</name>
    <name type="common">Filamentous fungus</name>
    <name type="synonym">Umbelopsis isabellina</name>
    <dbReference type="NCBI Taxonomy" id="91625"/>
    <lineage>
        <taxon>Eukaryota</taxon>
        <taxon>Fungi</taxon>
        <taxon>Fungi incertae sedis</taxon>
        <taxon>Mucoromycota</taxon>
        <taxon>Mucoromycotina</taxon>
        <taxon>Umbelopsidomycetes</taxon>
        <taxon>Umbelopsidales</taxon>
        <taxon>Umbelopsidaceae</taxon>
        <taxon>Umbelopsis</taxon>
    </lineage>
</organism>
<dbReference type="Proteomes" id="UP000654370">
    <property type="component" value="Unassembled WGS sequence"/>
</dbReference>
<feature type="transmembrane region" description="Helical" evidence="6">
    <location>
        <begin position="33"/>
        <end position="54"/>
    </location>
</feature>
<sequence>MVLKQDYFVLHNPLFSSLYIYKKYQTIRMADSYAWIFIVGIVVFFLIIVVLLCFTRASGSQLFTSISANDPELGTEFVETPAMLETLSEDARLSYERAKAWQTAYPPESVATEITLSQYLTIQEKGVAAFEFEADMAETNAFISGRTEIQFFSGECCVQTNLPFPKNQDVYYFEAKMYEKPISTTVAVGVSTKPFPNWRMPGMLSGNSDQQRYHIYSPCQFAGWNKHSVGYFSHNGCKMFNNPFEGKSYGMPFNEGDVVGVGYRHRTGTVFFTRNGRKIEDAYSGLRWNLFPTIGANGPCQVHVNLGQRGFVFIEANVKKWGLAPMQGTLAPPPAYGSERGSILLQSGVPRTPIERSRSEDIPEDAPLIALDHTSHVPHSQPPEYSSLPNQNIIANRLAREERGHDSNDEVEDDDATSFDDSNDAGQQHSA</sequence>
<dbReference type="InterPro" id="IPR001870">
    <property type="entry name" value="B30.2/SPRY"/>
</dbReference>
<dbReference type="InterPro" id="IPR050618">
    <property type="entry name" value="Ubq-SigPath_Reg"/>
</dbReference>
<evidence type="ECO:0000256" key="2">
    <source>
        <dbReference type="ARBA" id="ARBA00022692"/>
    </source>
</evidence>
<dbReference type="Pfam" id="PF00622">
    <property type="entry name" value="SPRY"/>
    <property type="match status" value="1"/>
</dbReference>
<dbReference type="Gene3D" id="2.60.120.920">
    <property type="match status" value="1"/>
</dbReference>
<keyword evidence="4 6" id="KW-0472">Membrane</keyword>
<dbReference type="SMART" id="SM00449">
    <property type="entry name" value="SPRY"/>
    <property type="match status" value="1"/>
</dbReference>
<feature type="domain" description="B30.2/SPRY" evidence="7">
    <location>
        <begin position="89"/>
        <end position="311"/>
    </location>
</feature>
<comment type="subcellular location">
    <subcellularLocation>
        <location evidence="1">Membrane</location>
        <topology evidence="1">Single-pass membrane protein</topology>
    </subcellularLocation>
</comment>
<evidence type="ECO:0000313" key="9">
    <source>
        <dbReference type="Proteomes" id="UP000654370"/>
    </source>
</evidence>
<evidence type="ECO:0000256" key="6">
    <source>
        <dbReference type="SAM" id="Phobius"/>
    </source>
</evidence>
<dbReference type="GO" id="GO:0016020">
    <property type="term" value="C:membrane"/>
    <property type="evidence" value="ECO:0007669"/>
    <property type="project" value="UniProtKB-SubCell"/>
</dbReference>
<gene>
    <name evidence="8" type="ORF">INT43_001841</name>
</gene>
<accession>A0A8H7PRK6</accession>
<dbReference type="EMBL" id="JAEPQZ010000007">
    <property type="protein sequence ID" value="KAG2178992.1"/>
    <property type="molecule type" value="Genomic_DNA"/>
</dbReference>
<evidence type="ECO:0000256" key="5">
    <source>
        <dbReference type="SAM" id="MobiDB-lite"/>
    </source>
</evidence>